<feature type="coiled-coil region" evidence="1">
    <location>
        <begin position="1"/>
        <end position="28"/>
    </location>
</feature>
<evidence type="ECO:0000313" key="2">
    <source>
        <dbReference type="EMBL" id="QHT76191.1"/>
    </source>
</evidence>
<proteinExistence type="predicted"/>
<dbReference type="AlphaFoldDB" id="A0A6C0H6I8"/>
<protein>
    <submittedName>
        <fullName evidence="2">Uncharacterized protein</fullName>
    </submittedName>
</protein>
<keyword evidence="1" id="KW-0175">Coiled coil</keyword>
<dbReference type="EMBL" id="MN739890">
    <property type="protein sequence ID" value="QHT76191.1"/>
    <property type="molecule type" value="Genomic_DNA"/>
</dbReference>
<reference evidence="2" key="1">
    <citation type="journal article" date="2020" name="Nature">
        <title>Giant virus diversity and host interactions through global metagenomics.</title>
        <authorList>
            <person name="Schulz F."/>
            <person name="Roux S."/>
            <person name="Paez-Espino D."/>
            <person name="Jungbluth S."/>
            <person name="Walsh D.A."/>
            <person name="Denef V.J."/>
            <person name="McMahon K.D."/>
            <person name="Konstantinidis K.T."/>
            <person name="Eloe-Fadrosh E.A."/>
            <person name="Kyrpides N.C."/>
            <person name="Woyke T."/>
        </authorList>
    </citation>
    <scope>NUCLEOTIDE SEQUENCE</scope>
    <source>
        <strain evidence="2">GVMAG-M-3300023179-73</strain>
    </source>
</reference>
<organism evidence="2">
    <name type="scientific">viral metagenome</name>
    <dbReference type="NCBI Taxonomy" id="1070528"/>
    <lineage>
        <taxon>unclassified sequences</taxon>
        <taxon>metagenomes</taxon>
        <taxon>organismal metagenomes</taxon>
    </lineage>
</organism>
<accession>A0A6C0H6I8</accession>
<sequence>MDNNTDKYQTLLTKYNELTEKYEQLQHDYSENTIVESMNDMKRKYEQLIANTVPAYKYTLLSEKYERLSRTFISSEILIDHIIKGLKKLETVSAMDRTNFLYKRQLELLILKEILQDSVVARN</sequence>
<name>A0A6C0H6I8_9ZZZZ</name>
<evidence type="ECO:0000256" key="1">
    <source>
        <dbReference type="SAM" id="Coils"/>
    </source>
</evidence>